<gene>
    <name evidence="3" type="primary">sufD</name>
    <name evidence="3" type="ORF">H1016_02005</name>
</gene>
<protein>
    <submittedName>
        <fullName evidence="3">Fe-S cluster assembly protein SufD</fullName>
    </submittedName>
</protein>
<dbReference type="AlphaFoldDB" id="A0A832XLT2"/>
<accession>A0A832XLT2</accession>
<dbReference type="Pfam" id="PF01458">
    <property type="entry name" value="SUFBD_core"/>
    <property type="match status" value="1"/>
</dbReference>
<evidence type="ECO:0000259" key="2">
    <source>
        <dbReference type="Pfam" id="PF19295"/>
    </source>
</evidence>
<dbReference type="InterPro" id="IPR011542">
    <property type="entry name" value="SUF_FeS_clus_asmbl_SufD"/>
</dbReference>
<evidence type="ECO:0000313" key="3">
    <source>
        <dbReference type="EMBL" id="HIK00293.1"/>
    </source>
</evidence>
<evidence type="ECO:0000313" key="4">
    <source>
        <dbReference type="Proteomes" id="UP000646946"/>
    </source>
</evidence>
<dbReference type="PANTHER" id="PTHR43575:SF1">
    <property type="entry name" value="PROTEIN ABCI7, CHLOROPLASTIC"/>
    <property type="match status" value="1"/>
</dbReference>
<dbReference type="Pfam" id="PF19295">
    <property type="entry name" value="SufBD_N"/>
    <property type="match status" value="2"/>
</dbReference>
<dbReference type="InterPro" id="IPR000825">
    <property type="entry name" value="SUF_FeS_clus_asmbl_SufBD_core"/>
</dbReference>
<name>A0A832XLT2_9ARCH</name>
<comment type="caution">
    <text evidence="3">The sequence shown here is derived from an EMBL/GenBank/DDBJ whole genome shotgun (WGS) entry which is preliminary data.</text>
</comment>
<dbReference type="SUPFAM" id="SSF101960">
    <property type="entry name" value="Stabilizer of iron transporter SufD"/>
    <property type="match status" value="1"/>
</dbReference>
<dbReference type="InterPro" id="IPR037284">
    <property type="entry name" value="SUF_FeS_clus_asmbl_SufBD_sf"/>
</dbReference>
<feature type="domain" description="SUF system FeS cluster assembly SufBD N-terminal" evidence="2">
    <location>
        <begin position="76"/>
        <end position="139"/>
    </location>
</feature>
<dbReference type="InterPro" id="IPR045595">
    <property type="entry name" value="SufBD_N"/>
</dbReference>
<feature type="domain" description="SUF system FeS cluster assembly SufBD N-terminal" evidence="2">
    <location>
        <begin position="8"/>
        <end position="68"/>
    </location>
</feature>
<dbReference type="NCBIfam" id="TIGR01981">
    <property type="entry name" value="sufD"/>
    <property type="match status" value="1"/>
</dbReference>
<dbReference type="Proteomes" id="UP000646946">
    <property type="component" value="Unassembled WGS sequence"/>
</dbReference>
<keyword evidence="4" id="KW-1185">Reference proteome</keyword>
<organism evidence="3 4">
    <name type="scientific">Candidatus Naiadarchaeum limnaeum</name>
    <dbReference type="NCBI Taxonomy" id="2756139"/>
    <lineage>
        <taxon>Archaea</taxon>
        <taxon>Candidatus Undinarchaeota</taxon>
        <taxon>Candidatus Undinarchaeia</taxon>
        <taxon>Candidatus Naiadarchaeales</taxon>
        <taxon>Candidatus Naiadarchaeaceae</taxon>
        <taxon>Candidatus Naiadarchaeum</taxon>
    </lineage>
</organism>
<dbReference type="PANTHER" id="PTHR43575">
    <property type="entry name" value="PROTEIN ABCI7, CHLOROPLASTIC"/>
    <property type="match status" value="1"/>
</dbReference>
<feature type="domain" description="SUF system FeS cluster assembly SufBD core" evidence="1">
    <location>
        <begin position="147"/>
        <end position="374"/>
    </location>
</feature>
<dbReference type="InterPro" id="IPR055346">
    <property type="entry name" value="Fe-S_cluster_assembly_SufBD"/>
</dbReference>
<proteinExistence type="predicted"/>
<evidence type="ECO:0000259" key="1">
    <source>
        <dbReference type="Pfam" id="PF01458"/>
    </source>
</evidence>
<dbReference type="EMBL" id="DVAB01000020">
    <property type="protein sequence ID" value="HIK00293.1"/>
    <property type="molecule type" value="Genomic_DNA"/>
</dbReference>
<sequence length="401" mass="45491">MTQNLAFTEQTLAKVAEKESDFLASLRKNNFSTFEKLPLPNQKEEEWRYTDLTPLKLSEFSLPEKKHGFNFSWQSNKEVIFMPLALAAREHEDLVEKHLFKTHSPFILSDKFAALQSAFWQEGVFVYVPKNVVVEDPVSLTAFVVDDGKLIAYHNLIVLEENSSAKFYEDMGSEKGKNLFIEGSEVVLSKDSKLDYYSFQNYNPESFSFSFKRGNLAKDSTLNWNFALFGGRIGKAKVDTVFNGENSRSELQGIYFGQKEQHLAIITNSYHNVPRTTNRIVTKGVLKDKASSFSRGLARIEKSAPKTDSYLADHVIHLSGEAQSNSIPSLEIINNDVKAAHAASSGEVNEDQLFYLMSRGLNRNEAEMLIVEGFFEPILQKIKIGQMQAKSRWVVEKRVRG</sequence>
<reference evidence="3 4" key="1">
    <citation type="journal article" name="Nat. Commun.">
        <title>Undinarchaeota illuminate DPANN phylogeny and the impact of gene transfer on archaeal evolution.</title>
        <authorList>
            <person name="Dombrowski N."/>
            <person name="Williams T.A."/>
            <person name="Sun J."/>
            <person name="Woodcroft B.J."/>
            <person name="Lee J.H."/>
            <person name="Minh B.Q."/>
            <person name="Rinke C."/>
            <person name="Spang A."/>
        </authorList>
    </citation>
    <scope>NUCLEOTIDE SEQUENCE [LARGE SCALE GENOMIC DNA]</scope>
    <source>
        <strain evidence="3">MAG_bin1129</strain>
    </source>
</reference>
<dbReference type="GO" id="GO:0016226">
    <property type="term" value="P:iron-sulfur cluster assembly"/>
    <property type="evidence" value="ECO:0007669"/>
    <property type="project" value="InterPro"/>
</dbReference>